<dbReference type="KEGG" id="bcom:BAUCODRAFT_319349"/>
<gene>
    <name evidence="2" type="ORF">BAUCODRAFT_319349</name>
</gene>
<dbReference type="AlphaFoldDB" id="M2MIZ1"/>
<evidence type="ECO:0000256" key="1">
    <source>
        <dbReference type="SAM" id="Phobius"/>
    </source>
</evidence>
<evidence type="ECO:0000313" key="3">
    <source>
        <dbReference type="Proteomes" id="UP000011761"/>
    </source>
</evidence>
<dbReference type="Proteomes" id="UP000011761">
    <property type="component" value="Unassembled WGS sequence"/>
</dbReference>
<accession>M2MIZ1</accession>
<proteinExistence type="predicted"/>
<sequence>MHPCMEKSLDTTRARWRAATCLRISFIGSFFAGAISPTLPWCRSALLELPHCSDGSDVKKMGRARRELVKTAAFAECWIIQSTPRYGVRSVIAAWLIIWTVLKTGASES</sequence>
<dbReference type="EMBL" id="KB445564">
    <property type="protein sequence ID" value="EMC91243.1"/>
    <property type="molecule type" value="Genomic_DNA"/>
</dbReference>
<feature type="transmembrane region" description="Helical" evidence="1">
    <location>
        <begin position="21"/>
        <end position="41"/>
    </location>
</feature>
<dbReference type="GeneID" id="19111641"/>
<dbReference type="RefSeq" id="XP_007681659.1">
    <property type="nucleotide sequence ID" value="XM_007683469.1"/>
</dbReference>
<keyword evidence="1" id="KW-0472">Membrane</keyword>
<name>M2MIZ1_BAUPA</name>
<organism evidence="2 3">
    <name type="scientific">Baudoinia panamericana (strain UAMH 10762)</name>
    <name type="common">Angels' share fungus</name>
    <name type="synonym">Baudoinia compniacensis (strain UAMH 10762)</name>
    <dbReference type="NCBI Taxonomy" id="717646"/>
    <lineage>
        <taxon>Eukaryota</taxon>
        <taxon>Fungi</taxon>
        <taxon>Dikarya</taxon>
        <taxon>Ascomycota</taxon>
        <taxon>Pezizomycotina</taxon>
        <taxon>Dothideomycetes</taxon>
        <taxon>Dothideomycetidae</taxon>
        <taxon>Mycosphaerellales</taxon>
        <taxon>Teratosphaeriaceae</taxon>
        <taxon>Baudoinia</taxon>
    </lineage>
</organism>
<reference evidence="2 3" key="1">
    <citation type="journal article" date="2012" name="PLoS Pathog.">
        <title>Diverse lifestyles and strategies of plant pathogenesis encoded in the genomes of eighteen Dothideomycetes fungi.</title>
        <authorList>
            <person name="Ohm R.A."/>
            <person name="Feau N."/>
            <person name="Henrissat B."/>
            <person name="Schoch C.L."/>
            <person name="Horwitz B.A."/>
            <person name="Barry K.W."/>
            <person name="Condon B.J."/>
            <person name="Copeland A.C."/>
            <person name="Dhillon B."/>
            <person name="Glaser F."/>
            <person name="Hesse C.N."/>
            <person name="Kosti I."/>
            <person name="LaButti K."/>
            <person name="Lindquist E.A."/>
            <person name="Lucas S."/>
            <person name="Salamov A.A."/>
            <person name="Bradshaw R.E."/>
            <person name="Ciuffetti L."/>
            <person name="Hamelin R.C."/>
            <person name="Kema G.H.J."/>
            <person name="Lawrence C."/>
            <person name="Scott J.A."/>
            <person name="Spatafora J.W."/>
            <person name="Turgeon B.G."/>
            <person name="de Wit P.J.G.M."/>
            <person name="Zhong S."/>
            <person name="Goodwin S.B."/>
            <person name="Grigoriev I.V."/>
        </authorList>
    </citation>
    <scope>NUCLEOTIDE SEQUENCE [LARGE SCALE GENOMIC DNA]</scope>
    <source>
        <strain evidence="2 3">UAMH 10762</strain>
    </source>
</reference>
<evidence type="ECO:0000313" key="2">
    <source>
        <dbReference type="EMBL" id="EMC91243.1"/>
    </source>
</evidence>
<keyword evidence="3" id="KW-1185">Reference proteome</keyword>
<keyword evidence="1" id="KW-0812">Transmembrane</keyword>
<protein>
    <submittedName>
        <fullName evidence="2">Uncharacterized protein</fullName>
    </submittedName>
</protein>
<dbReference type="HOGENOM" id="CLU_2183452_0_0_1"/>
<keyword evidence="1" id="KW-1133">Transmembrane helix</keyword>